<organism evidence="2 3">
    <name type="scientific">Bhargavaea ullalensis</name>
    <dbReference type="NCBI Taxonomy" id="1265685"/>
    <lineage>
        <taxon>Bacteria</taxon>
        <taxon>Bacillati</taxon>
        <taxon>Bacillota</taxon>
        <taxon>Bacilli</taxon>
        <taxon>Bacillales</taxon>
        <taxon>Caryophanaceae</taxon>
        <taxon>Bhargavaea</taxon>
    </lineage>
</organism>
<sequence>MDKDSGFFDKAKDTLGKVAGKAMDKVNEWADEVESQKEDGGHETQNPGQNTAQRSGQTGNQSGSGEEARADGRPGAQAGEGRPRAAGEFEYNERGTRGENRMAEFGGIPTADTGTDKRADAKPSSDLFGVTPDTRKPVPPNQFAGQAELEGVSSGKSRSARYEEQEPVEDFTDETDSAISRTRETGDVPQGNSTNVAYGDPVGRYDGHEEDLLSDEERQSRYEEQGPVRDFLDEDPQDPPQPFGDAGHRPY</sequence>
<accession>A0ABV2GES8</accession>
<feature type="region of interest" description="Disordered" evidence="1">
    <location>
        <begin position="26"/>
        <end position="251"/>
    </location>
</feature>
<evidence type="ECO:0000313" key="2">
    <source>
        <dbReference type="EMBL" id="MET3576794.1"/>
    </source>
</evidence>
<dbReference type="EMBL" id="JBEPLW010000034">
    <property type="protein sequence ID" value="MET3576794.1"/>
    <property type="molecule type" value="Genomic_DNA"/>
</dbReference>
<feature type="compositionally biased region" description="Acidic residues" evidence="1">
    <location>
        <begin position="165"/>
        <end position="176"/>
    </location>
</feature>
<keyword evidence="3" id="KW-1185">Reference proteome</keyword>
<reference evidence="2 3" key="1">
    <citation type="submission" date="2024-06" db="EMBL/GenBank/DDBJ databases">
        <title>Genomic Encyclopedia of Type Strains, Phase IV (KMG-IV): sequencing the most valuable type-strain genomes for metagenomic binning, comparative biology and taxonomic classification.</title>
        <authorList>
            <person name="Goeker M."/>
        </authorList>
    </citation>
    <scope>NUCLEOTIDE SEQUENCE [LARGE SCALE GENOMIC DNA]</scope>
    <source>
        <strain evidence="2 3">DSM 26128</strain>
    </source>
</reference>
<comment type="caution">
    <text evidence="2">The sequence shown here is derived from an EMBL/GenBank/DDBJ whole genome shotgun (WGS) entry which is preliminary data.</text>
</comment>
<evidence type="ECO:0000256" key="1">
    <source>
        <dbReference type="SAM" id="MobiDB-lite"/>
    </source>
</evidence>
<name>A0ABV2GES8_9BACL</name>
<evidence type="ECO:0000313" key="3">
    <source>
        <dbReference type="Proteomes" id="UP001549099"/>
    </source>
</evidence>
<protein>
    <submittedName>
        <fullName evidence="2">Uncharacterized protein</fullName>
    </submittedName>
</protein>
<feature type="compositionally biased region" description="Basic and acidic residues" evidence="1">
    <location>
        <begin position="203"/>
        <end position="231"/>
    </location>
</feature>
<feature type="compositionally biased region" description="Polar residues" evidence="1">
    <location>
        <begin position="43"/>
        <end position="64"/>
    </location>
</feature>
<feature type="compositionally biased region" description="Basic and acidic residues" evidence="1">
    <location>
        <begin position="81"/>
        <end position="102"/>
    </location>
</feature>
<dbReference type="Proteomes" id="UP001549099">
    <property type="component" value="Unassembled WGS sequence"/>
</dbReference>
<feature type="compositionally biased region" description="Basic and acidic residues" evidence="1">
    <location>
        <begin position="26"/>
        <end position="42"/>
    </location>
</feature>
<feature type="compositionally biased region" description="Basic and acidic residues" evidence="1">
    <location>
        <begin position="114"/>
        <end position="123"/>
    </location>
</feature>
<dbReference type="RefSeq" id="WP_354199157.1">
    <property type="nucleotide sequence ID" value="NZ_JBEPLW010000034.1"/>
</dbReference>
<gene>
    <name evidence="2" type="ORF">ABID49_002724</name>
</gene>
<proteinExistence type="predicted"/>